<evidence type="ECO:0000313" key="7">
    <source>
        <dbReference type="EMBL" id="MCI0125199.1"/>
    </source>
</evidence>
<dbReference type="Pfam" id="PF00959">
    <property type="entry name" value="Phage_lysozyme"/>
    <property type="match status" value="1"/>
</dbReference>
<dbReference type="InterPro" id="IPR023347">
    <property type="entry name" value="Lysozyme_dom_sf"/>
</dbReference>
<dbReference type="HAMAP" id="MF_04110">
    <property type="entry name" value="ENDOLYSIN_T4"/>
    <property type="match status" value="1"/>
</dbReference>
<dbReference type="GO" id="GO:0009253">
    <property type="term" value="P:peptidoglycan catabolic process"/>
    <property type="evidence" value="ECO:0007669"/>
    <property type="project" value="InterPro"/>
</dbReference>
<proteinExistence type="inferred from homology"/>
<dbReference type="EMBL" id="JALAZD010000001">
    <property type="protein sequence ID" value="MCI0125199.1"/>
    <property type="molecule type" value="Genomic_DNA"/>
</dbReference>
<comment type="caution">
    <text evidence="7">The sequence shown here is derived from an EMBL/GenBank/DDBJ whole genome shotgun (WGS) entry which is preliminary data.</text>
</comment>
<evidence type="ECO:0000256" key="2">
    <source>
        <dbReference type="ARBA" id="ARBA00022529"/>
    </source>
</evidence>
<dbReference type="InterPro" id="IPR043688">
    <property type="entry name" value="SAR_endolysin-like"/>
</dbReference>
<dbReference type="RefSeq" id="WP_281734511.1">
    <property type="nucleotide sequence ID" value="NZ_JAKETQ010000001.1"/>
</dbReference>
<dbReference type="Gene3D" id="1.10.530.40">
    <property type="match status" value="1"/>
</dbReference>
<dbReference type="SUPFAM" id="SSF53955">
    <property type="entry name" value="Lysozyme-like"/>
    <property type="match status" value="1"/>
</dbReference>
<dbReference type="Proteomes" id="UP001156140">
    <property type="component" value="Unassembled WGS sequence"/>
</dbReference>
<accession>A0AA41QK59</accession>
<comment type="similarity">
    <text evidence="6">Belongs to the glycosyl hydrolase 24 family.</text>
</comment>
<dbReference type="PANTHER" id="PTHR38107:SF3">
    <property type="entry name" value="LYSOZYME RRRD-RELATED"/>
    <property type="match status" value="1"/>
</dbReference>
<evidence type="ECO:0000256" key="6">
    <source>
        <dbReference type="RuleBase" id="RU003788"/>
    </source>
</evidence>
<keyword evidence="3 6" id="KW-0081">Bacteriolytic enzyme</keyword>
<dbReference type="GO" id="GO:0042742">
    <property type="term" value="P:defense response to bacterium"/>
    <property type="evidence" value="ECO:0007669"/>
    <property type="project" value="UniProtKB-KW"/>
</dbReference>
<evidence type="ECO:0000313" key="8">
    <source>
        <dbReference type="Proteomes" id="UP001156140"/>
    </source>
</evidence>
<reference evidence="7" key="1">
    <citation type="submission" date="2022-03" db="EMBL/GenBank/DDBJ databases">
        <title>The complete genome sequence of a Methyloterrigena soli.</title>
        <authorList>
            <person name="Zi Z."/>
        </authorList>
    </citation>
    <scope>NUCLEOTIDE SEQUENCE</scope>
    <source>
        <strain evidence="7">M48</strain>
    </source>
</reference>
<dbReference type="AlphaFoldDB" id="A0AA41QK59"/>
<protein>
    <recommendedName>
        <fullName evidence="6">Lysozyme</fullName>
        <ecNumber evidence="6">3.2.1.17</ecNumber>
    </recommendedName>
</protein>
<keyword evidence="4 6" id="KW-0378">Hydrolase</keyword>
<organism evidence="7 8">
    <name type="scientific">Paradevosia shaoguanensis</name>
    <dbReference type="NCBI Taxonomy" id="1335043"/>
    <lineage>
        <taxon>Bacteria</taxon>
        <taxon>Pseudomonadati</taxon>
        <taxon>Pseudomonadota</taxon>
        <taxon>Alphaproteobacteria</taxon>
        <taxon>Hyphomicrobiales</taxon>
        <taxon>Devosiaceae</taxon>
        <taxon>Paradevosia</taxon>
    </lineage>
</organism>
<evidence type="ECO:0000256" key="4">
    <source>
        <dbReference type="ARBA" id="ARBA00022801"/>
    </source>
</evidence>
<dbReference type="GO" id="GO:0031640">
    <property type="term" value="P:killing of cells of another organism"/>
    <property type="evidence" value="ECO:0007669"/>
    <property type="project" value="UniProtKB-KW"/>
</dbReference>
<dbReference type="CDD" id="cd16900">
    <property type="entry name" value="endolysin_R21-like"/>
    <property type="match status" value="1"/>
</dbReference>
<dbReference type="PANTHER" id="PTHR38107">
    <property type="match status" value="1"/>
</dbReference>
<evidence type="ECO:0000256" key="5">
    <source>
        <dbReference type="ARBA" id="ARBA00023295"/>
    </source>
</evidence>
<dbReference type="InterPro" id="IPR023346">
    <property type="entry name" value="Lysozyme-like_dom_sf"/>
</dbReference>
<evidence type="ECO:0000256" key="3">
    <source>
        <dbReference type="ARBA" id="ARBA00022638"/>
    </source>
</evidence>
<keyword evidence="2 6" id="KW-0929">Antimicrobial</keyword>
<dbReference type="HAMAP" id="MF_04136">
    <property type="entry name" value="SAR_ENDOLYSIN"/>
    <property type="match status" value="1"/>
</dbReference>
<dbReference type="EC" id="3.2.1.17" evidence="6"/>
<dbReference type="GO" id="GO:0003796">
    <property type="term" value="F:lysozyme activity"/>
    <property type="evidence" value="ECO:0007669"/>
    <property type="project" value="UniProtKB-EC"/>
</dbReference>
<keyword evidence="8" id="KW-1185">Reference proteome</keyword>
<comment type="catalytic activity">
    <reaction evidence="1 6">
        <text>Hydrolysis of (1-&gt;4)-beta-linkages between N-acetylmuramic acid and N-acetyl-D-glucosamine residues in a peptidoglycan and between N-acetyl-D-glucosamine residues in chitodextrins.</text>
        <dbReference type="EC" id="3.2.1.17"/>
    </reaction>
</comment>
<name>A0AA41QK59_9HYPH</name>
<keyword evidence="5 6" id="KW-0326">Glycosidase</keyword>
<dbReference type="InterPro" id="IPR034690">
    <property type="entry name" value="Endolysin_T4_type"/>
</dbReference>
<sequence>MKRLTKGIIAGSAALTMLATGFISQWEGRSLRAYQDIVNVWTICDGDTKGVTENQVATPRECDERLARDLRIYEMGIDRCLTAPVPGKVKVSFLELAYNVGVGAFCSSTLVKKANRGDLRGACDELLKWVRAGGRVVQGLINRREASRRLCLEGLV</sequence>
<dbReference type="InterPro" id="IPR051018">
    <property type="entry name" value="Bacteriophage_GH24"/>
</dbReference>
<evidence type="ECO:0000256" key="1">
    <source>
        <dbReference type="ARBA" id="ARBA00000632"/>
    </source>
</evidence>
<dbReference type="InterPro" id="IPR002196">
    <property type="entry name" value="Glyco_hydro_24"/>
</dbReference>
<dbReference type="GO" id="GO:0016998">
    <property type="term" value="P:cell wall macromolecule catabolic process"/>
    <property type="evidence" value="ECO:0007669"/>
    <property type="project" value="InterPro"/>
</dbReference>
<gene>
    <name evidence="7" type="ORF">ML536_00010</name>
</gene>